<dbReference type="PROSITE" id="PS00642">
    <property type="entry name" value="COMPLEX1_75K_2"/>
    <property type="match status" value="1"/>
</dbReference>
<dbReference type="GO" id="GO:0051539">
    <property type="term" value="F:4 iron, 4 sulfur cluster binding"/>
    <property type="evidence" value="ECO:0007669"/>
    <property type="project" value="UniProtKB-KW"/>
</dbReference>
<dbReference type="PANTHER" id="PTHR43105:SF13">
    <property type="entry name" value="NADH-UBIQUINONE OXIDOREDUCTASE 75 KDA SUBUNIT, MITOCHONDRIAL"/>
    <property type="match status" value="1"/>
</dbReference>
<dbReference type="PROSITE" id="PS51669">
    <property type="entry name" value="4FE4S_MOW_BIS_MGD"/>
    <property type="match status" value="1"/>
</dbReference>
<dbReference type="Pfam" id="PF10588">
    <property type="entry name" value="NADH-G_4Fe-4S_3"/>
    <property type="match status" value="1"/>
</dbReference>
<dbReference type="Gene3D" id="3.40.50.740">
    <property type="match status" value="2"/>
</dbReference>
<accession>A0A381STW8</accession>
<evidence type="ECO:0000256" key="2">
    <source>
        <dbReference type="ARBA" id="ARBA00005404"/>
    </source>
</evidence>
<protein>
    <recommendedName>
        <fullName evidence="13">4Fe-4S Mo/W bis-MGD-type domain-containing protein</fullName>
    </recommendedName>
</protein>
<evidence type="ECO:0000256" key="4">
    <source>
        <dbReference type="ARBA" id="ARBA00022723"/>
    </source>
</evidence>
<gene>
    <name evidence="12" type="ORF">METZ01_LOCUS60284</name>
</gene>
<dbReference type="GO" id="GO:0016651">
    <property type="term" value="F:oxidoreductase activity, acting on NAD(P)H"/>
    <property type="evidence" value="ECO:0007669"/>
    <property type="project" value="InterPro"/>
</dbReference>
<dbReference type="SUPFAM" id="SSF54862">
    <property type="entry name" value="4Fe-4S ferredoxins"/>
    <property type="match status" value="1"/>
</dbReference>
<keyword evidence="4" id="KW-0479">Metal-binding</keyword>
<feature type="domain" description="4Fe-4S Mo/W bis-MGD-type" evidence="10">
    <location>
        <begin position="169"/>
        <end position="225"/>
    </location>
</feature>
<comment type="cofactor">
    <cofactor evidence="9">
        <name>[2Fe-2S] cluster</name>
        <dbReference type="ChEBI" id="CHEBI:190135"/>
    </cofactor>
</comment>
<organism evidence="12">
    <name type="scientific">marine metagenome</name>
    <dbReference type="NCBI Taxonomy" id="408172"/>
    <lineage>
        <taxon>unclassified sequences</taxon>
        <taxon>metagenomes</taxon>
        <taxon>ecological metagenomes</taxon>
    </lineage>
</organism>
<dbReference type="InterPro" id="IPR006963">
    <property type="entry name" value="Mopterin_OxRdtase_4Fe-4S_dom"/>
</dbReference>
<dbReference type="SMART" id="SM00929">
    <property type="entry name" value="NADH-G_4Fe-4S_3"/>
    <property type="match status" value="1"/>
</dbReference>
<dbReference type="PROSITE" id="PS51839">
    <property type="entry name" value="4FE4S_HC3"/>
    <property type="match status" value="1"/>
</dbReference>
<keyword evidence="5" id="KW-1278">Translocase</keyword>
<keyword evidence="7" id="KW-0411">Iron-sulfur</keyword>
<dbReference type="GO" id="GO:0008137">
    <property type="term" value="F:NADH dehydrogenase (ubiquinone) activity"/>
    <property type="evidence" value="ECO:0007669"/>
    <property type="project" value="InterPro"/>
</dbReference>
<dbReference type="AlphaFoldDB" id="A0A381STW8"/>
<dbReference type="InterPro" id="IPR054351">
    <property type="entry name" value="NADH_UbQ_OxRdtase_ferredoxin"/>
</dbReference>
<dbReference type="Gene3D" id="3.10.20.740">
    <property type="match status" value="1"/>
</dbReference>
<evidence type="ECO:0000256" key="6">
    <source>
        <dbReference type="ARBA" id="ARBA00023004"/>
    </source>
</evidence>
<evidence type="ECO:0000259" key="10">
    <source>
        <dbReference type="PROSITE" id="PS51669"/>
    </source>
</evidence>
<evidence type="ECO:0000256" key="5">
    <source>
        <dbReference type="ARBA" id="ARBA00022967"/>
    </source>
</evidence>
<dbReference type="InterPro" id="IPR019574">
    <property type="entry name" value="NADH_UbQ_OxRdtase_Gsu_4Fe4S-bd"/>
</dbReference>
<dbReference type="PANTHER" id="PTHR43105">
    <property type="entry name" value="RESPIRATORY NITRATE REDUCTASE"/>
    <property type="match status" value="1"/>
</dbReference>
<dbReference type="InterPro" id="IPR010228">
    <property type="entry name" value="NADH_UbQ_OxRdtase_Gsu"/>
</dbReference>
<proteinExistence type="inferred from homology"/>
<dbReference type="GO" id="GO:0046872">
    <property type="term" value="F:metal ion binding"/>
    <property type="evidence" value="ECO:0007669"/>
    <property type="project" value="UniProtKB-KW"/>
</dbReference>
<dbReference type="Pfam" id="PF00384">
    <property type="entry name" value="Molybdopterin"/>
    <property type="match status" value="1"/>
</dbReference>
<dbReference type="NCBIfam" id="TIGR01973">
    <property type="entry name" value="NuoG"/>
    <property type="match status" value="1"/>
</dbReference>
<dbReference type="GO" id="GO:0042773">
    <property type="term" value="P:ATP synthesis coupled electron transport"/>
    <property type="evidence" value="ECO:0007669"/>
    <property type="project" value="InterPro"/>
</dbReference>
<dbReference type="GO" id="GO:0016020">
    <property type="term" value="C:membrane"/>
    <property type="evidence" value="ECO:0007669"/>
    <property type="project" value="InterPro"/>
</dbReference>
<evidence type="ECO:0000259" key="11">
    <source>
        <dbReference type="PROSITE" id="PS51839"/>
    </source>
</evidence>
<evidence type="ECO:0000256" key="1">
    <source>
        <dbReference type="ARBA" id="ARBA00001966"/>
    </source>
</evidence>
<evidence type="ECO:0000256" key="3">
    <source>
        <dbReference type="ARBA" id="ARBA00022485"/>
    </source>
</evidence>
<dbReference type="InterPro" id="IPR006656">
    <property type="entry name" value="Mopterin_OxRdtase"/>
</dbReference>
<dbReference type="FunFam" id="3.30.70.20:FF:000002">
    <property type="entry name" value="NADH-ubiquinone oxidoreductase 75 kDa subunit"/>
    <property type="match status" value="1"/>
</dbReference>
<dbReference type="InterPro" id="IPR050123">
    <property type="entry name" value="Prok_molybdopt-oxidoreductase"/>
</dbReference>
<evidence type="ECO:0000256" key="9">
    <source>
        <dbReference type="ARBA" id="ARBA00034078"/>
    </source>
</evidence>
<evidence type="ECO:0000256" key="8">
    <source>
        <dbReference type="ARBA" id="ARBA00023027"/>
    </source>
</evidence>
<keyword evidence="8" id="KW-0520">NAD</keyword>
<evidence type="ECO:0000256" key="7">
    <source>
        <dbReference type="ARBA" id="ARBA00023014"/>
    </source>
</evidence>
<comment type="cofactor">
    <cofactor evidence="1">
        <name>[4Fe-4S] cluster</name>
        <dbReference type="ChEBI" id="CHEBI:49883"/>
    </cofactor>
</comment>
<dbReference type="Pfam" id="PF22151">
    <property type="entry name" value="Fer4_NDSU1"/>
    <property type="match status" value="1"/>
</dbReference>
<keyword evidence="6" id="KW-0408">Iron</keyword>
<feature type="domain" description="4Fe-4S His(Cys)3-ligated-type" evidence="11">
    <location>
        <begin position="32"/>
        <end position="71"/>
    </location>
</feature>
<dbReference type="PROSITE" id="PS00643">
    <property type="entry name" value="COMPLEX1_75K_3"/>
    <property type="match status" value="1"/>
</dbReference>
<dbReference type="SUPFAM" id="SSF53706">
    <property type="entry name" value="Formate dehydrogenase/DMSO reductase, domains 1-3"/>
    <property type="match status" value="1"/>
</dbReference>
<dbReference type="Gene3D" id="3.30.70.20">
    <property type="match status" value="1"/>
</dbReference>
<evidence type="ECO:0008006" key="13">
    <source>
        <dbReference type="Google" id="ProtNLM"/>
    </source>
</evidence>
<dbReference type="InterPro" id="IPR000283">
    <property type="entry name" value="NADH_UbQ_OxRdtase_75kDa_su_CS"/>
</dbReference>
<reference evidence="12" key="1">
    <citation type="submission" date="2018-05" db="EMBL/GenBank/DDBJ databases">
        <authorList>
            <person name="Lanie J.A."/>
            <person name="Ng W.-L."/>
            <person name="Kazmierczak K.M."/>
            <person name="Andrzejewski T.M."/>
            <person name="Davidsen T.M."/>
            <person name="Wayne K.J."/>
            <person name="Tettelin H."/>
            <person name="Glass J.I."/>
            <person name="Rusch D."/>
            <person name="Podicherti R."/>
            <person name="Tsui H.-C.T."/>
            <person name="Winkler M.E."/>
        </authorList>
    </citation>
    <scope>NUCLEOTIDE SEQUENCE</scope>
</reference>
<dbReference type="Pfam" id="PF22117">
    <property type="entry name" value="Fer4_Nqo3"/>
    <property type="match status" value="1"/>
</dbReference>
<sequence>MCLVDIKGNPKPQPACSTLASAGMKLYTKNAKAKAAQKAVMEFLLINHPLDCPICDQGGECELQDVAMEYGSDVSKFSEGKRIVADKDIGALIHTDMTRCIHCTRCVRFGAEVAGIVEMGGTGRGEDLKIEPFLSEGIQSELSGNMIDVCPVGALTSKPFRFGVRSWQMNSVQSIARHDLVGSNIFTQTHKGKVKRVVARDNESVNETWISDRDRFSYQALESEKRCLVPKIKVNNEWRETSWQEALDFAVNGIKNNNSDGSKFGSLTSKNATLEELYLLQKLTRGLGSDNLDYRLDFANPATTDILMSSVSLDELEGIDHALIVGSYLRHEQPMINHRIRKATLNGASVSAINTKTFDFNYRISNNLLTAPQKTVATLSGVLKAVLNETPEKQPDYLNSVVVEQVHKDIADNLLNAENAVVILGEHVNGNPQADEISQLVKDIAEASQVQTLNVSLTSNSLAAEQVGFKPVNGKNALEILASDLNSFVMFDIYPDFDCFNPKSAIENLSRSDAFVVSLNSFEDNSVLKYSDVVLPIASFYETSGTHVNIDNISQSYSASVKSAGDSKPGWKVVKVLADLLEIQGFEFTDSTEVADEALTFTPATSLSEVKISNSDIPEISTVWQYTPYAVDAFVRHSSSLQDTQIGKINVASISKATAKLLKLSESDLFKGVPVNINNSVAEGCVFVHTRQPRKR</sequence>
<dbReference type="EMBL" id="UINC01003565">
    <property type="protein sequence ID" value="SVA07430.1"/>
    <property type="molecule type" value="Genomic_DNA"/>
</dbReference>
<evidence type="ECO:0000313" key="12">
    <source>
        <dbReference type="EMBL" id="SVA07430.1"/>
    </source>
</evidence>
<comment type="similarity">
    <text evidence="2">Belongs to the complex I 75 kDa subunit family.</text>
</comment>
<dbReference type="Gene3D" id="3.40.228.10">
    <property type="entry name" value="Dimethylsulfoxide Reductase, domain 2"/>
    <property type="match status" value="1"/>
</dbReference>
<keyword evidence="3" id="KW-0004">4Fe-4S</keyword>
<name>A0A381STW8_9ZZZZ</name>